<dbReference type="SUPFAM" id="SSF55729">
    <property type="entry name" value="Acyl-CoA N-acyltransferases (Nat)"/>
    <property type="match status" value="1"/>
</dbReference>
<evidence type="ECO:0000313" key="2">
    <source>
        <dbReference type="EMBL" id="MFC5519044.1"/>
    </source>
</evidence>
<dbReference type="Pfam" id="PF00583">
    <property type="entry name" value="Acetyltransf_1"/>
    <property type="match status" value="1"/>
</dbReference>
<protein>
    <submittedName>
        <fullName evidence="2">GNAT family N-acetyltransferase</fullName>
        <ecNumber evidence="2">2.3.1.-</ecNumber>
    </submittedName>
</protein>
<keyword evidence="2" id="KW-0808">Transferase</keyword>
<dbReference type="Proteomes" id="UP001596150">
    <property type="component" value="Unassembled WGS sequence"/>
</dbReference>
<feature type="domain" description="N-acetyltransferase" evidence="1">
    <location>
        <begin position="138"/>
        <end position="188"/>
    </location>
</feature>
<name>A0ABW0Q2D1_9HYPH</name>
<dbReference type="GO" id="GO:0016746">
    <property type="term" value="F:acyltransferase activity"/>
    <property type="evidence" value="ECO:0007669"/>
    <property type="project" value="UniProtKB-KW"/>
</dbReference>
<dbReference type="RefSeq" id="WP_266346334.1">
    <property type="nucleotide sequence ID" value="NZ_JAPKNH010000015.1"/>
</dbReference>
<dbReference type="PANTHER" id="PTHR13170">
    <property type="entry name" value="O-GLCNACASE"/>
    <property type="match status" value="1"/>
</dbReference>
<evidence type="ECO:0000259" key="1">
    <source>
        <dbReference type="Pfam" id="PF00583"/>
    </source>
</evidence>
<evidence type="ECO:0000313" key="3">
    <source>
        <dbReference type="Proteomes" id="UP001596150"/>
    </source>
</evidence>
<keyword evidence="3" id="KW-1185">Reference proteome</keyword>
<keyword evidence="2" id="KW-0012">Acyltransferase</keyword>
<reference evidence="3" key="1">
    <citation type="journal article" date="2019" name="Int. J. Syst. Evol. Microbiol.">
        <title>The Global Catalogue of Microorganisms (GCM) 10K type strain sequencing project: providing services to taxonomists for standard genome sequencing and annotation.</title>
        <authorList>
            <consortium name="The Broad Institute Genomics Platform"/>
            <consortium name="The Broad Institute Genome Sequencing Center for Infectious Disease"/>
            <person name="Wu L."/>
            <person name="Ma J."/>
        </authorList>
    </citation>
    <scope>NUCLEOTIDE SEQUENCE [LARGE SCALE GENOMIC DNA]</scope>
    <source>
        <strain evidence="3">KACC 12633</strain>
    </source>
</reference>
<dbReference type="InterPro" id="IPR016181">
    <property type="entry name" value="Acyl_CoA_acyltransferase"/>
</dbReference>
<accession>A0ABW0Q2D1</accession>
<proteinExistence type="predicted"/>
<dbReference type="PANTHER" id="PTHR13170:SF16">
    <property type="entry name" value="PROTEIN O-GLCNACASE"/>
    <property type="match status" value="1"/>
</dbReference>
<organism evidence="2 3">
    <name type="scientific">Kaistia terrae</name>
    <dbReference type="NCBI Taxonomy" id="537017"/>
    <lineage>
        <taxon>Bacteria</taxon>
        <taxon>Pseudomonadati</taxon>
        <taxon>Pseudomonadota</taxon>
        <taxon>Alphaproteobacteria</taxon>
        <taxon>Hyphomicrobiales</taxon>
        <taxon>Kaistiaceae</taxon>
        <taxon>Kaistia</taxon>
    </lineage>
</organism>
<gene>
    <name evidence="2" type="ORF">ACFPP9_24990</name>
</gene>
<dbReference type="Gene3D" id="3.40.630.30">
    <property type="match status" value="1"/>
</dbReference>
<dbReference type="EMBL" id="JBHSML010000031">
    <property type="protein sequence ID" value="MFC5519044.1"/>
    <property type="molecule type" value="Genomic_DNA"/>
</dbReference>
<comment type="caution">
    <text evidence="2">The sequence shown here is derived from an EMBL/GenBank/DDBJ whole genome shotgun (WGS) entry which is preliminary data.</text>
</comment>
<dbReference type="EC" id="2.3.1.-" evidence="2"/>
<dbReference type="InterPro" id="IPR051822">
    <property type="entry name" value="Glycosyl_Hydrolase_84"/>
</dbReference>
<sequence>MIEGKYHLRPLAGRDIDALYAISLATGLSGGDASALYDDPTLMGAIYSVPYAVLSPETAFVAEDRSGVAGYVIGALDTLAFEAQLEATWWPRLRGNYAEPPRATQTLWTADERRIAQIYHPRRTPLTVAEAFPSHVHINLLPRAQRQGIGTALLSIWFERVRTLGASGIHAGVNPGNSGALAFWQARGMTCLPPISETTVWLGGAIEYLG</sequence>
<dbReference type="InterPro" id="IPR000182">
    <property type="entry name" value="GNAT_dom"/>
</dbReference>